<evidence type="ECO:0000256" key="1">
    <source>
        <dbReference type="SAM" id="MobiDB-lite"/>
    </source>
</evidence>
<dbReference type="PANTHER" id="PTHR34473:SF2">
    <property type="entry name" value="UPF0699 TRANSMEMBRANE PROTEIN YDBT"/>
    <property type="match status" value="1"/>
</dbReference>
<dbReference type="Pfam" id="PF03703">
    <property type="entry name" value="bPH_2"/>
    <property type="match status" value="3"/>
</dbReference>
<feature type="domain" description="YdbS-like PH" evidence="3">
    <location>
        <begin position="86"/>
        <end position="145"/>
    </location>
</feature>
<feature type="domain" description="YdbS-like PH" evidence="3">
    <location>
        <begin position="417"/>
        <end position="491"/>
    </location>
</feature>
<evidence type="ECO:0000256" key="2">
    <source>
        <dbReference type="SAM" id="Phobius"/>
    </source>
</evidence>
<keyword evidence="2" id="KW-1133">Transmembrane helix</keyword>
<evidence type="ECO:0000313" key="5">
    <source>
        <dbReference type="Proteomes" id="UP000283077"/>
    </source>
</evidence>
<protein>
    <recommendedName>
        <fullName evidence="3">YdbS-like PH domain-containing protein</fullName>
    </recommendedName>
</protein>
<feature type="transmembrane region" description="Helical" evidence="2">
    <location>
        <begin position="233"/>
        <end position="256"/>
    </location>
</feature>
<keyword evidence="2" id="KW-0472">Membrane</keyword>
<evidence type="ECO:0000259" key="3">
    <source>
        <dbReference type="Pfam" id="PF03703"/>
    </source>
</evidence>
<name>A0A437QIN7_9GAMM</name>
<gene>
    <name evidence="4" type="ORF">EOE67_15225</name>
</gene>
<sequence length="501" mass="57165">MPNIETPESPATPEHSAEHASEPLSEPWQRSSIWALLPLLIKAVVQWAGAIIGGAYLSFSDRFSAYVPLLIVGLALLILGSAVLNWRYTRFRVTAQGIELRRGLLHKQHLQLAKSRIQELQVQQPFYFRPLHLYAVSLDSAGSQQQEFYLTGLTSLQLALLQGGEQVEHRAPSTPLFRIWLATLYNKHLWLPLLAVFGAVQSQLNGDLFQSLWAQGRALLQQSGLQHSFELQLVVGLGVLLMVGLALLLMTLIWLYPQHFVRDERQLQLVQGTLLKKSQRIQTKRVQMLTINQPWLARWLGHFSLAFHGFANSQEQKSKFVLLGQTMADIDQQLGAQQRVRLSDIRQMPLQQYAPAYFRRLLVVWGSIFLVAAVMLGLLWWVIWQTNIVAISPTTAELAVTGLLVVGLWQLADWWAYRRWHGFLVQDQVLYLWHGGIGQHWQVLPLQQVQKVQLTQSLFFRRQQLVQVHLSTANGTVTLAALPNQQAQELYMLVLELLYRK</sequence>
<feature type="transmembrane region" description="Helical" evidence="2">
    <location>
        <begin position="65"/>
        <end position="86"/>
    </location>
</feature>
<dbReference type="Proteomes" id="UP000283077">
    <property type="component" value="Unassembled WGS sequence"/>
</dbReference>
<dbReference type="OrthoDB" id="155986at2"/>
<comment type="caution">
    <text evidence="4">The sequence shown here is derived from an EMBL/GenBank/DDBJ whole genome shotgun (WGS) entry which is preliminary data.</text>
</comment>
<keyword evidence="5" id="KW-1185">Reference proteome</keyword>
<feature type="transmembrane region" description="Helical" evidence="2">
    <location>
        <begin position="361"/>
        <end position="383"/>
    </location>
</feature>
<dbReference type="RefSeq" id="WP_127700196.1">
    <property type="nucleotide sequence ID" value="NZ_SACS01000018.1"/>
</dbReference>
<accession>A0A437QIN7</accession>
<feature type="domain" description="YdbS-like PH" evidence="3">
    <location>
        <begin position="260"/>
        <end position="307"/>
    </location>
</feature>
<dbReference type="PANTHER" id="PTHR34473">
    <property type="entry name" value="UPF0699 TRANSMEMBRANE PROTEIN YDBS"/>
    <property type="match status" value="1"/>
</dbReference>
<feature type="region of interest" description="Disordered" evidence="1">
    <location>
        <begin position="1"/>
        <end position="24"/>
    </location>
</feature>
<feature type="transmembrane region" description="Helical" evidence="2">
    <location>
        <begin position="179"/>
        <end position="200"/>
    </location>
</feature>
<dbReference type="InterPro" id="IPR005182">
    <property type="entry name" value="YdbS-like_PH"/>
</dbReference>
<keyword evidence="2" id="KW-0812">Transmembrane</keyword>
<dbReference type="AlphaFoldDB" id="A0A437QIN7"/>
<evidence type="ECO:0000313" key="4">
    <source>
        <dbReference type="EMBL" id="RVU34399.1"/>
    </source>
</evidence>
<feature type="transmembrane region" description="Helical" evidence="2">
    <location>
        <begin position="389"/>
        <end position="409"/>
    </location>
</feature>
<reference evidence="4 5" key="1">
    <citation type="submission" date="2019-01" db="EMBL/GenBank/DDBJ databases">
        <authorList>
            <person name="Chen W.-M."/>
        </authorList>
    </citation>
    <scope>NUCLEOTIDE SEQUENCE [LARGE SCALE GENOMIC DNA]</scope>
    <source>
        <strain evidence="4 5">KYPC3</strain>
    </source>
</reference>
<organism evidence="4 5">
    <name type="scientific">Rheinheimera riviphila</name>
    <dbReference type="NCBI Taxonomy" id="1834037"/>
    <lineage>
        <taxon>Bacteria</taxon>
        <taxon>Pseudomonadati</taxon>
        <taxon>Pseudomonadota</taxon>
        <taxon>Gammaproteobacteria</taxon>
        <taxon>Chromatiales</taxon>
        <taxon>Chromatiaceae</taxon>
        <taxon>Rheinheimera</taxon>
    </lineage>
</organism>
<feature type="transmembrane region" description="Helical" evidence="2">
    <location>
        <begin position="33"/>
        <end position="59"/>
    </location>
</feature>
<proteinExistence type="predicted"/>
<dbReference type="EMBL" id="SACS01000018">
    <property type="protein sequence ID" value="RVU34399.1"/>
    <property type="molecule type" value="Genomic_DNA"/>
</dbReference>